<dbReference type="Gene3D" id="3.30.429.10">
    <property type="entry name" value="Macrophage Migration Inhibitory Factor"/>
    <property type="match status" value="1"/>
</dbReference>
<dbReference type="RefSeq" id="WP_064949939.1">
    <property type="nucleotide sequence ID" value="NZ_LZJS01000007.1"/>
</dbReference>
<dbReference type="Pfam" id="PF14832">
    <property type="entry name" value="Tautomerase_3"/>
    <property type="match status" value="1"/>
</dbReference>
<comment type="caution">
    <text evidence="2">The sequence shown here is derived from an EMBL/GenBank/DDBJ whole genome shotgun (WGS) entry which is preliminary data.</text>
</comment>
<dbReference type="SUPFAM" id="SSF55331">
    <property type="entry name" value="Tautomerase/MIF"/>
    <property type="match status" value="1"/>
</dbReference>
<proteinExistence type="predicted"/>
<dbReference type="EMBL" id="LZJS01000007">
    <property type="protein sequence ID" value="OBH66767.1"/>
    <property type="molecule type" value="Genomic_DNA"/>
</dbReference>
<protein>
    <submittedName>
        <fullName evidence="2">Cis-3-chloroacrylic acid dehalogenase</fullName>
    </submittedName>
</protein>
<reference evidence="2 3" key="1">
    <citation type="submission" date="2016-06" db="EMBL/GenBank/DDBJ databases">
        <authorList>
            <person name="Kjaerup R.B."/>
            <person name="Dalgaard T.S."/>
            <person name="Juul-Madsen H.R."/>
        </authorList>
    </citation>
    <scope>NUCLEOTIDE SEQUENCE [LARGE SCALE GENOMIC DNA]</scope>
    <source>
        <strain evidence="2 3">E2464</strain>
    </source>
</reference>
<feature type="domain" description="Tautomerase cis-CaaD-like" evidence="1">
    <location>
        <begin position="1"/>
        <end position="132"/>
    </location>
</feature>
<dbReference type="InterPro" id="IPR014347">
    <property type="entry name" value="Tautomerase/MIF_sf"/>
</dbReference>
<dbReference type="Proteomes" id="UP000093861">
    <property type="component" value="Unassembled WGS sequence"/>
</dbReference>
<organism evidence="2 3">
    <name type="scientific">Mycobacterium colombiense</name>
    <dbReference type="NCBI Taxonomy" id="339268"/>
    <lineage>
        <taxon>Bacteria</taxon>
        <taxon>Bacillati</taxon>
        <taxon>Actinomycetota</taxon>
        <taxon>Actinomycetes</taxon>
        <taxon>Mycobacteriales</taxon>
        <taxon>Mycobacteriaceae</taxon>
        <taxon>Mycobacterium</taxon>
        <taxon>Mycobacterium avium complex (MAC)</taxon>
    </lineage>
</organism>
<accession>A0A1A2SSN1</accession>
<evidence type="ECO:0000313" key="3">
    <source>
        <dbReference type="Proteomes" id="UP000093861"/>
    </source>
</evidence>
<evidence type="ECO:0000259" key="1">
    <source>
        <dbReference type="Pfam" id="PF14832"/>
    </source>
</evidence>
<gene>
    <name evidence="2" type="ORF">A5685_16935</name>
</gene>
<evidence type="ECO:0000313" key="2">
    <source>
        <dbReference type="EMBL" id="OBH66767.1"/>
    </source>
</evidence>
<dbReference type="AlphaFoldDB" id="A0A1A2SSN1"/>
<sequence>MPVYQCYSPSGLLSESAKARIADEITTIHTDATRAPELFVNVLFHEIAAGDCFVARKPATNSYLFGAIRHGRDVETRQAMLREFSRMWHGVTGQSEAEFLVALTEVDPANAMEAGVPLPEPGREQEWFAENRIRLAEMGMAV</sequence>
<name>A0A1A2SSN1_9MYCO</name>
<dbReference type="InterPro" id="IPR028116">
    <property type="entry name" value="Cis-CaaD-like"/>
</dbReference>